<accession>A0AC34FSR3</accession>
<organism evidence="1 2">
    <name type="scientific">Panagrolaimus sp. ES5</name>
    <dbReference type="NCBI Taxonomy" id="591445"/>
    <lineage>
        <taxon>Eukaryota</taxon>
        <taxon>Metazoa</taxon>
        <taxon>Ecdysozoa</taxon>
        <taxon>Nematoda</taxon>
        <taxon>Chromadorea</taxon>
        <taxon>Rhabditida</taxon>
        <taxon>Tylenchina</taxon>
        <taxon>Panagrolaimomorpha</taxon>
        <taxon>Panagrolaimoidea</taxon>
        <taxon>Panagrolaimidae</taxon>
        <taxon>Panagrolaimus</taxon>
    </lineage>
</organism>
<evidence type="ECO:0000313" key="2">
    <source>
        <dbReference type="WBParaSite" id="ES5_v2.g20490.t1"/>
    </source>
</evidence>
<name>A0AC34FSR3_9BILA</name>
<dbReference type="Proteomes" id="UP000887579">
    <property type="component" value="Unplaced"/>
</dbReference>
<protein>
    <submittedName>
        <fullName evidence="2">Uncharacterized protein</fullName>
    </submittedName>
</protein>
<dbReference type="WBParaSite" id="ES5_v2.g20490.t1">
    <property type="protein sequence ID" value="ES5_v2.g20490.t1"/>
    <property type="gene ID" value="ES5_v2.g20490"/>
</dbReference>
<evidence type="ECO:0000313" key="1">
    <source>
        <dbReference type="Proteomes" id="UP000887579"/>
    </source>
</evidence>
<proteinExistence type="predicted"/>
<reference evidence="2" key="1">
    <citation type="submission" date="2022-11" db="UniProtKB">
        <authorList>
            <consortium name="WormBaseParasite"/>
        </authorList>
    </citation>
    <scope>IDENTIFICATION</scope>
</reference>
<sequence length="417" mass="48050">MYSAIMIGAEVEVEPNEWIIIVLIDATGYLVTEFKYTVNGYLKNEKYRECEKDMKHEIIEQIILGKNNPAKIILHSNTPNFSSMKLLKQKVLKKYSKNLIILEEDWRNYDPKFVSEISHFLLDNSFTKYHILPTSHQNYVIGFECGGKKIPLILCKKDQIVPFKKTIRIPKTPLKLFLGFIDKNNFIVNHVFQFPREAHAYQLTLQIDANNFLLPDTKGVLSTKVPALTKLLNKKMDSKIPVIAFHFELSFIYIYDDEKGGYKLLDSWNGKLGKELFISFDEKKPKFFEKAAKKFQSTCNSVVHDIIQTMSKPLPKTYSVTSDSENPILFKYTNFDGSKKTATPAKIMSLLLKEHLKVIENESGEFPRAIAFSLLDDYDEDKGGSDEKNRIKKELKKSCDLINLECSFVDTNFASIF</sequence>